<name>A0A9C6U3M8_FRAOC</name>
<sequence length="781" mass="87794">MKICEGSVLQTAKINPVSEIVSTSSDLAENSSHVSNIVENLSQTDSTDVSHSSVNVITEATNSVNCDSDKPAQDINNILRSEADKFVSKLYGKSKLPRQFVQDIIDDTSLFLQNGVLTFLKDNLTSLNLTNEQSSALTKAYDVVKNPFSHLRSEYFRFKYFTSTGEFIPPISYEIGEIDVAHGANLKKTKVYGQTVPIDLSLKQFLEIPNALNDILQYVESCKADSDIVQNFVQSELWKTKRSKFSDDDIVLPLHAYYDECQCNNPLGSHVSKLGCAYVQIACLPPECQSSINNIFVSLVFDSDYRCFSDAKAFAPLISKLKYLEEIGIVVNTSDGPKRVFFVCSLLLGDNLGLNSVGGFAEGFTANFFCRFCKTHREVTQTQIVEDVTTLRTKESYVADLAIDCMKLTGVKSDSVFNQLPTFHMTSNFCVDVFHDLCEGSCHYVMLHVLRHSITSKFFSLDLLNHRIEMFQYGPTDSNRIPLLCDEFAAKRKLKMSGSETLLFVKLFGIIIGDKVPYDDEHWKLYLKLCNLMDIVLCKSLSRRQGSALRVLVSEFNSMYVNVTGDTLKPKMHHLVHYSRIFENSGPMALTSTKTFERKHRSLLIPARATESRTNIAKTVTIQHQLNVSHHFKSLKSIIPSTEFGPSTEVLLSDFSNHSFVHNLPVSFHLSFSKGCLSANWVNFKGSTYKPGMILLLEVNESGGPVFGLLKSILLCENENFTFVFSYLMCSGFDDHLHAYEVEVSDEKWSTVLPSELYDPLPLSVHHSICSKKYVSLRHLL</sequence>
<protein>
    <submittedName>
        <fullName evidence="2">Uncharacterized protein LOC127748910</fullName>
    </submittedName>
</protein>
<dbReference type="KEGG" id="foc:127748910"/>
<gene>
    <name evidence="2" type="primary">LOC127748910</name>
</gene>
<evidence type="ECO:0000313" key="2">
    <source>
        <dbReference type="RefSeq" id="XP_052120479.1"/>
    </source>
</evidence>
<dbReference type="PANTHER" id="PTHR31912">
    <property type="entry name" value="IP13529P"/>
    <property type="match status" value="1"/>
</dbReference>
<dbReference type="OrthoDB" id="7961282at2759"/>
<organism evidence="1 2">
    <name type="scientific">Frankliniella occidentalis</name>
    <name type="common">Western flower thrips</name>
    <name type="synonym">Euthrips occidentalis</name>
    <dbReference type="NCBI Taxonomy" id="133901"/>
    <lineage>
        <taxon>Eukaryota</taxon>
        <taxon>Metazoa</taxon>
        <taxon>Ecdysozoa</taxon>
        <taxon>Arthropoda</taxon>
        <taxon>Hexapoda</taxon>
        <taxon>Insecta</taxon>
        <taxon>Pterygota</taxon>
        <taxon>Neoptera</taxon>
        <taxon>Paraneoptera</taxon>
        <taxon>Thysanoptera</taxon>
        <taxon>Terebrantia</taxon>
        <taxon>Thripoidea</taxon>
        <taxon>Thripidae</taxon>
        <taxon>Frankliniella</taxon>
    </lineage>
</organism>
<dbReference type="AlphaFoldDB" id="A0A9C6U3M8"/>
<dbReference type="GeneID" id="127748910"/>
<dbReference type="PANTHER" id="PTHR31912:SF34">
    <property type="entry name" value="NOTOCHORD-RELATED PROTEIN"/>
    <property type="match status" value="1"/>
</dbReference>
<dbReference type="RefSeq" id="XP_052120479.1">
    <property type="nucleotide sequence ID" value="XM_052264519.1"/>
</dbReference>
<accession>A0A9C6U3M8</accession>
<reference evidence="2" key="1">
    <citation type="submission" date="2025-08" db="UniProtKB">
        <authorList>
            <consortium name="RefSeq"/>
        </authorList>
    </citation>
    <scope>IDENTIFICATION</scope>
    <source>
        <tissue evidence="2">Whole organism</tissue>
    </source>
</reference>
<keyword evidence="1" id="KW-1185">Reference proteome</keyword>
<evidence type="ECO:0000313" key="1">
    <source>
        <dbReference type="Proteomes" id="UP000504606"/>
    </source>
</evidence>
<proteinExistence type="predicted"/>
<dbReference type="Proteomes" id="UP000504606">
    <property type="component" value="Unplaced"/>
</dbReference>